<feature type="non-terminal residue" evidence="4">
    <location>
        <position position="1"/>
    </location>
</feature>
<feature type="compositionally biased region" description="Low complexity" evidence="2">
    <location>
        <begin position="75"/>
        <end position="84"/>
    </location>
</feature>
<evidence type="ECO:0000256" key="2">
    <source>
        <dbReference type="SAM" id="MobiDB-lite"/>
    </source>
</evidence>
<accession>A0A5J9TQ50</accession>
<sequence>MTGLASTTPRTRPAPTSKPVETGANYPLLWAPKGRRAQPRAAFRAGAQPWVKAGNRAGKGAPKGGLKESPPTPASKPAAASRLTPHPPTPGPHLLSGQSNMAGNGGVHNRTWDGVVPPECAPDPRILRLSAALQWEEAREPLQSCGVGPGMAFARAVLPCLDAEARLGLVPCAVGATAIRKWARGERLYEQMIARSAPPLSAARSRPCFGTRARAIPSPTTPRLCIARTWRSSSPILFSSHPQEKCLTRAFSYNEAVLFVVKST</sequence>
<dbReference type="PANTHER" id="PTHR31988:SF19">
    <property type="entry name" value="9-O-ACETYL-N-ACETYLNEURAMINIC ACID DEACETYLASE-RELATED"/>
    <property type="match status" value="1"/>
</dbReference>
<dbReference type="Gramene" id="TVU13377">
    <property type="protein sequence ID" value="TVU13377"/>
    <property type="gene ID" value="EJB05_40429"/>
</dbReference>
<keyword evidence="5" id="KW-1185">Reference proteome</keyword>
<dbReference type="AlphaFoldDB" id="A0A5J9TQ50"/>
<organism evidence="4 5">
    <name type="scientific">Eragrostis curvula</name>
    <name type="common">weeping love grass</name>
    <dbReference type="NCBI Taxonomy" id="38414"/>
    <lineage>
        <taxon>Eukaryota</taxon>
        <taxon>Viridiplantae</taxon>
        <taxon>Streptophyta</taxon>
        <taxon>Embryophyta</taxon>
        <taxon>Tracheophyta</taxon>
        <taxon>Spermatophyta</taxon>
        <taxon>Magnoliopsida</taxon>
        <taxon>Liliopsida</taxon>
        <taxon>Poales</taxon>
        <taxon>Poaceae</taxon>
        <taxon>PACMAD clade</taxon>
        <taxon>Chloridoideae</taxon>
        <taxon>Eragrostideae</taxon>
        <taxon>Eragrostidinae</taxon>
        <taxon>Eragrostis</taxon>
    </lineage>
</organism>
<proteinExistence type="predicted"/>
<dbReference type="Proteomes" id="UP000324897">
    <property type="component" value="Unassembled WGS sequence"/>
</dbReference>
<dbReference type="OrthoDB" id="42638at2759"/>
<dbReference type="InterPro" id="IPR052940">
    <property type="entry name" value="Carb_Esterase_6"/>
</dbReference>
<dbReference type="InterPro" id="IPR036514">
    <property type="entry name" value="SGNH_hydro_sf"/>
</dbReference>
<protein>
    <recommendedName>
        <fullName evidence="3">Sialate O-acetylesterase domain-containing protein</fullName>
    </recommendedName>
</protein>
<dbReference type="Gene3D" id="3.40.50.1110">
    <property type="entry name" value="SGNH hydrolase"/>
    <property type="match status" value="1"/>
</dbReference>
<evidence type="ECO:0000313" key="4">
    <source>
        <dbReference type="EMBL" id="TVU13377.1"/>
    </source>
</evidence>
<dbReference type="GO" id="GO:0016787">
    <property type="term" value="F:hydrolase activity"/>
    <property type="evidence" value="ECO:0007669"/>
    <property type="project" value="UniProtKB-KW"/>
</dbReference>
<evidence type="ECO:0000313" key="5">
    <source>
        <dbReference type="Proteomes" id="UP000324897"/>
    </source>
</evidence>
<dbReference type="SUPFAM" id="SSF52266">
    <property type="entry name" value="SGNH hydrolase"/>
    <property type="match status" value="1"/>
</dbReference>
<comment type="caution">
    <text evidence="4">The sequence shown here is derived from an EMBL/GenBank/DDBJ whole genome shotgun (WGS) entry which is preliminary data.</text>
</comment>
<feature type="domain" description="Sialate O-acetylesterase" evidence="3">
    <location>
        <begin position="94"/>
        <end position="196"/>
    </location>
</feature>
<dbReference type="EMBL" id="RWGY01000034">
    <property type="protein sequence ID" value="TVU13377.1"/>
    <property type="molecule type" value="Genomic_DNA"/>
</dbReference>
<evidence type="ECO:0000259" key="3">
    <source>
        <dbReference type="Pfam" id="PF03629"/>
    </source>
</evidence>
<gene>
    <name evidence="4" type="ORF">EJB05_40429</name>
</gene>
<reference evidence="4 5" key="1">
    <citation type="journal article" date="2019" name="Sci. Rep.">
        <title>A high-quality genome of Eragrostis curvula grass provides insights into Poaceae evolution and supports new strategies to enhance forage quality.</title>
        <authorList>
            <person name="Carballo J."/>
            <person name="Santos B.A.C.M."/>
            <person name="Zappacosta D."/>
            <person name="Garbus I."/>
            <person name="Selva J.P."/>
            <person name="Gallo C.A."/>
            <person name="Diaz A."/>
            <person name="Albertini E."/>
            <person name="Caccamo M."/>
            <person name="Echenique V."/>
        </authorList>
    </citation>
    <scope>NUCLEOTIDE SEQUENCE [LARGE SCALE GENOMIC DNA]</scope>
    <source>
        <strain evidence="5">cv. Victoria</strain>
        <tissue evidence="4">Leaf</tissue>
    </source>
</reference>
<name>A0A5J9TQ50_9POAL</name>
<keyword evidence="1" id="KW-0378">Hydrolase</keyword>
<dbReference type="InterPro" id="IPR005181">
    <property type="entry name" value="SASA"/>
</dbReference>
<dbReference type="Pfam" id="PF03629">
    <property type="entry name" value="SASA"/>
    <property type="match status" value="1"/>
</dbReference>
<feature type="compositionally biased region" description="Low complexity" evidence="2">
    <location>
        <begin position="1"/>
        <end position="19"/>
    </location>
</feature>
<dbReference type="PANTHER" id="PTHR31988">
    <property type="entry name" value="ESTERASE, PUTATIVE (DUF303)-RELATED"/>
    <property type="match status" value="1"/>
</dbReference>
<evidence type="ECO:0000256" key="1">
    <source>
        <dbReference type="ARBA" id="ARBA00022801"/>
    </source>
</evidence>
<feature type="region of interest" description="Disordered" evidence="2">
    <location>
        <begin position="1"/>
        <end position="112"/>
    </location>
</feature>